<evidence type="ECO:0000256" key="1">
    <source>
        <dbReference type="SAM" id="Phobius"/>
    </source>
</evidence>
<feature type="transmembrane region" description="Helical" evidence="1">
    <location>
        <begin position="69"/>
        <end position="88"/>
    </location>
</feature>
<keyword evidence="1" id="KW-1133">Transmembrane helix</keyword>
<evidence type="ECO:0000313" key="3">
    <source>
        <dbReference type="EMBL" id="GAF08082.1"/>
    </source>
</evidence>
<organism evidence="3 4">
    <name type="scientific">Paenibacillus pini JCM 16418</name>
    <dbReference type="NCBI Taxonomy" id="1236976"/>
    <lineage>
        <taxon>Bacteria</taxon>
        <taxon>Bacillati</taxon>
        <taxon>Bacillota</taxon>
        <taxon>Bacilli</taxon>
        <taxon>Bacillales</taxon>
        <taxon>Paenibacillaceae</taxon>
        <taxon>Paenibacillus</taxon>
    </lineage>
</organism>
<dbReference type="AlphaFoldDB" id="W7YI09"/>
<accession>W7YI09</accession>
<reference evidence="3 4" key="1">
    <citation type="journal article" date="2014" name="Genome Announc.">
        <title>Draft Genome Sequence of Paenibacillus pini JCM 16418T, Isolated from the Rhizosphere of Pine Tree.</title>
        <authorList>
            <person name="Yuki M."/>
            <person name="Oshima K."/>
            <person name="Suda W."/>
            <person name="Oshida Y."/>
            <person name="Kitamura K."/>
            <person name="Iida Y."/>
            <person name="Hattori M."/>
            <person name="Ohkuma M."/>
        </authorList>
    </citation>
    <scope>NUCLEOTIDE SEQUENCE [LARGE SCALE GENOMIC DNA]</scope>
    <source>
        <strain evidence="3 4">JCM 16418</strain>
    </source>
</reference>
<gene>
    <name evidence="3" type="ORF">JCM16418_2120</name>
</gene>
<sequence>MQPWLQQHLPITAIEKHFASFEFYYGREKISMKDSGAAGLIEFLIRKLAHVVEYAILGGLLFQLLRKGLRFSVSISFFLALLFCVLYASSDEIHQLFTAGRNPKMADVYLDTAGACLGMSLVSLFSWIRSRKRGKAIE</sequence>
<dbReference type="EMBL" id="BAVZ01000005">
    <property type="protein sequence ID" value="GAF08082.1"/>
    <property type="molecule type" value="Genomic_DNA"/>
</dbReference>
<feature type="domain" description="VanZ-like" evidence="2">
    <location>
        <begin position="24"/>
        <end position="125"/>
    </location>
</feature>
<protein>
    <submittedName>
        <fullName evidence="3">Phosphotransbutyrylase</fullName>
    </submittedName>
</protein>
<evidence type="ECO:0000259" key="2">
    <source>
        <dbReference type="Pfam" id="PF04892"/>
    </source>
</evidence>
<name>W7YI09_9BACL</name>
<dbReference type="NCBIfam" id="NF037970">
    <property type="entry name" value="vanZ_1"/>
    <property type="match status" value="1"/>
</dbReference>
<keyword evidence="1" id="KW-0472">Membrane</keyword>
<dbReference type="Proteomes" id="UP000019364">
    <property type="component" value="Unassembled WGS sequence"/>
</dbReference>
<dbReference type="eggNOG" id="COG5652">
    <property type="taxonomic scope" value="Bacteria"/>
</dbReference>
<keyword evidence="4" id="KW-1185">Reference proteome</keyword>
<proteinExistence type="predicted"/>
<dbReference type="Pfam" id="PF04892">
    <property type="entry name" value="VanZ"/>
    <property type="match status" value="1"/>
</dbReference>
<dbReference type="InterPro" id="IPR016747">
    <property type="entry name" value="Phosphotransbutyrylase"/>
</dbReference>
<dbReference type="STRING" id="1236976.JCM16418_2120"/>
<keyword evidence="1" id="KW-0812">Transmembrane</keyword>
<feature type="transmembrane region" description="Helical" evidence="1">
    <location>
        <begin position="108"/>
        <end position="128"/>
    </location>
</feature>
<comment type="caution">
    <text evidence="3">The sequence shown here is derived from an EMBL/GenBank/DDBJ whole genome shotgun (WGS) entry which is preliminary data.</text>
</comment>
<dbReference type="PIRSF" id="PIRSF019083">
    <property type="entry name" value="UCP019083_VanZ"/>
    <property type="match status" value="1"/>
</dbReference>
<dbReference type="InterPro" id="IPR006976">
    <property type="entry name" value="VanZ-like"/>
</dbReference>
<evidence type="ECO:0000313" key="4">
    <source>
        <dbReference type="Proteomes" id="UP000019364"/>
    </source>
</evidence>